<keyword evidence="5" id="KW-0464">Manganese</keyword>
<evidence type="ECO:0000259" key="8">
    <source>
        <dbReference type="Pfam" id="PF00652"/>
    </source>
</evidence>
<dbReference type="Pfam" id="PF00535">
    <property type="entry name" value="Glycos_transf_2"/>
    <property type="match status" value="1"/>
</dbReference>
<keyword evidence="5" id="KW-0812">Transmembrane</keyword>
<dbReference type="AlphaFoldDB" id="A0AAD9N9U7"/>
<reference evidence="9" key="1">
    <citation type="journal article" date="2023" name="Mol. Biol. Evol.">
        <title>Third-Generation Sequencing Reveals the Adaptive Role of the Epigenome in Three Deep-Sea Polychaetes.</title>
        <authorList>
            <person name="Perez M."/>
            <person name="Aroh O."/>
            <person name="Sun Y."/>
            <person name="Lan Y."/>
            <person name="Juniper S.K."/>
            <person name="Young C.R."/>
            <person name="Angers B."/>
            <person name="Qian P.Y."/>
        </authorList>
    </citation>
    <scope>NUCLEOTIDE SEQUENCE</scope>
    <source>
        <strain evidence="9">P08H-3</strain>
    </source>
</reference>
<keyword evidence="5" id="KW-0328">Glycosyltransferase</keyword>
<dbReference type="InterPro" id="IPR001173">
    <property type="entry name" value="Glyco_trans_2-like"/>
</dbReference>
<dbReference type="InterPro" id="IPR000772">
    <property type="entry name" value="Ricin_B_lectin"/>
</dbReference>
<evidence type="ECO:0000256" key="1">
    <source>
        <dbReference type="ARBA" id="ARBA00004323"/>
    </source>
</evidence>
<organism evidence="9 10">
    <name type="scientific">Paralvinella palmiformis</name>
    <dbReference type="NCBI Taxonomy" id="53620"/>
    <lineage>
        <taxon>Eukaryota</taxon>
        <taxon>Metazoa</taxon>
        <taxon>Spiralia</taxon>
        <taxon>Lophotrochozoa</taxon>
        <taxon>Annelida</taxon>
        <taxon>Polychaeta</taxon>
        <taxon>Sedentaria</taxon>
        <taxon>Canalipalpata</taxon>
        <taxon>Terebellida</taxon>
        <taxon>Terebelliformia</taxon>
        <taxon>Alvinellidae</taxon>
        <taxon>Paralvinella</taxon>
    </lineage>
</organism>
<dbReference type="GO" id="GO:0004653">
    <property type="term" value="F:polypeptide N-acetylgalactosaminyltransferase activity"/>
    <property type="evidence" value="ECO:0007669"/>
    <property type="project" value="TreeGrafter"/>
</dbReference>
<dbReference type="PANTHER" id="PTHR11675">
    <property type="entry name" value="N-ACETYLGALACTOSAMINYLTRANSFERASE"/>
    <property type="match status" value="1"/>
</dbReference>
<evidence type="ECO:0000256" key="6">
    <source>
        <dbReference type="SAM" id="MobiDB-lite"/>
    </source>
</evidence>
<keyword evidence="5" id="KW-1133">Transmembrane helix</keyword>
<comment type="similarity">
    <text evidence="5">Belongs to the glycosyltransferase 2 family. GalNAc-T subfamily.</text>
</comment>
<feature type="region of interest" description="Disordered" evidence="6">
    <location>
        <begin position="1"/>
        <end position="21"/>
    </location>
</feature>
<keyword evidence="10" id="KW-1185">Reference proteome</keyword>
<dbReference type="Pfam" id="PF00652">
    <property type="entry name" value="Ricin_B_lectin"/>
    <property type="match status" value="1"/>
</dbReference>
<dbReference type="GO" id="GO:0030246">
    <property type="term" value="F:carbohydrate binding"/>
    <property type="evidence" value="ECO:0007669"/>
    <property type="project" value="UniProtKB-KW"/>
</dbReference>
<dbReference type="InterPro" id="IPR035992">
    <property type="entry name" value="Ricin_B-like_lectins"/>
</dbReference>
<dbReference type="Proteomes" id="UP001208570">
    <property type="component" value="Unassembled WGS sequence"/>
</dbReference>
<dbReference type="GO" id="GO:0006493">
    <property type="term" value="P:protein O-linked glycosylation"/>
    <property type="evidence" value="ECO:0007669"/>
    <property type="project" value="TreeGrafter"/>
</dbReference>
<dbReference type="PANTHER" id="PTHR11675:SF126">
    <property type="entry name" value="RICIN B LECTIN DOMAIN-CONTAINING PROTEIN"/>
    <property type="match status" value="1"/>
</dbReference>
<evidence type="ECO:0000256" key="5">
    <source>
        <dbReference type="RuleBase" id="RU361242"/>
    </source>
</evidence>
<dbReference type="EC" id="2.4.1.-" evidence="5"/>
<evidence type="ECO:0000256" key="3">
    <source>
        <dbReference type="ARBA" id="ARBA00023034"/>
    </source>
</evidence>
<feature type="domain" description="Glycosyltransferase 2-like" evidence="7">
    <location>
        <begin position="113"/>
        <end position="274"/>
    </location>
</feature>
<sequence>MSGIRQRQKQSTVASPVSEGKTSRMMRGTRLFRGGIFMDLTLLAVFIILAYVFIARRSNISKADAIITKVQEKDGIRSDGNLQHLIDARVKKSPDYRSAECKNKKYHITDQVSIVTVFFDYSFHDLKTTVGSILHNTPMELVKEIIIVDDASSLDYIVDKSREYVKTIDKARLIRNREHLSMGASRMTGLKETKADTVIFLDTNVVVSKGWLEPLMGLLNTESNVIAVPHFDSINDPVSYEYKGTIDSLTASLSWSLSVRMTKSEEQLTDPTMPLKSPALRGNAMAVNKAHLQALGGYDEDLGEGGGHNLELSLRAWLCGSKVLISPCSRVGVINLQDPVKVMSHANVRRITELWFSNRKSIVFRNTGIQNTMTDSERASFLKRQQQLSNLHLKCNDINWFFQNIAGHLPTPSDKAVQFGMLKCKTGRCARVGDDKRIDLGKCSPEHYHITLTRLMFEYTDDGLITSAGQCLGVQQTAYILLEDCISGDSKQKWHYKDGRFVNEWSQYCMMHVTDPDKKMGGKRQIAMAQDCSSASEEQFVSFDFISV</sequence>
<dbReference type="SUPFAM" id="SSF53448">
    <property type="entry name" value="Nucleotide-diphospho-sugar transferases"/>
    <property type="match status" value="1"/>
</dbReference>
<feature type="transmembrane region" description="Helical" evidence="5">
    <location>
        <begin position="31"/>
        <end position="54"/>
    </location>
</feature>
<keyword evidence="2 5" id="KW-0430">Lectin</keyword>
<proteinExistence type="inferred from homology"/>
<dbReference type="PROSITE" id="PS50231">
    <property type="entry name" value="RICIN_B_LECTIN"/>
    <property type="match status" value="1"/>
</dbReference>
<comment type="caution">
    <text evidence="9">The sequence shown here is derived from an EMBL/GenBank/DDBJ whole genome shotgun (WGS) entry which is preliminary data.</text>
</comment>
<evidence type="ECO:0000313" key="10">
    <source>
        <dbReference type="Proteomes" id="UP001208570"/>
    </source>
</evidence>
<evidence type="ECO:0000313" key="9">
    <source>
        <dbReference type="EMBL" id="KAK2162412.1"/>
    </source>
</evidence>
<comment type="pathway">
    <text evidence="5">Protein modification; protein glycosylation.</text>
</comment>
<dbReference type="SUPFAM" id="SSF50370">
    <property type="entry name" value="Ricin B-like lectins"/>
    <property type="match status" value="1"/>
</dbReference>
<dbReference type="Gene3D" id="3.90.550.10">
    <property type="entry name" value="Spore Coat Polysaccharide Biosynthesis Protein SpsA, Chain A"/>
    <property type="match status" value="1"/>
</dbReference>
<evidence type="ECO:0000256" key="4">
    <source>
        <dbReference type="ARBA" id="ARBA00023157"/>
    </source>
</evidence>
<comment type="subcellular location">
    <subcellularLocation>
        <location evidence="1 5">Golgi apparatus membrane</location>
        <topology evidence="1 5">Single-pass type II membrane protein</topology>
    </subcellularLocation>
</comment>
<comment type="cofactor">
    <cofactor evidence="5">
        <name>Mn(2+)</name>
        <dbReference type="ChEBI" id="CHEBI:29035"/>
    </cofactor>
</comment>
<protein>
    <recommendedName>
        <fullName evidence="5">Polypeptide N-acetylgalactosaminyltransferase</fullName>
        <ecNumber evidence="5">2.4.1.-</ecNumber>
    </recommendedName>
    <alternativeName>
        <fullName evidence="5">Protein-UDP acetylgalactosaminyltransferase</fullName>
    </alternativeName>
</protein>
<accession>A0AAD9N9U7</accession>
<keyword evidence="3 5" id="KW-0333">Golgi apparatus</keyword>
<keyword evidence="4 5" id="KW-1015">Disulfide bond</keyword>
<evidence type="ECO:0000256" key="2">
    <source>
        <dbReference type="ARBA" id="ARBA00022734"/>
    </source>
</evidence>
<dbReference type="Gene3D" id="2.80.10.50">
    <property type="match status" value="1"/>
</dbReference>
<keyword evidence="5" id="KW-0808">Transferase</keyword>
<name>A0AAD9N9U7_9ANNE</name>
<dbReference type="InterPro" id="IPR029044">
    <property type="entry name" value="Nucleotide-diphossugar_trans"/>
</dbReference>
<gene>
    <name evidence="9" type="ORF">LSH36_99g04051</name>
</gene>
<feature type="domain" description="Ricin B lectin" evidence="8">
    <location>
        <begin position="420"/>
        <end position="539"/>
    </location>
</feature>
<dbReference type="GO" id="GO:0000139">
    <property type="term" value="C:Golgi membrane"/>
    <property type="evidence" value="ECO:0007669"/>
    <property type="project" value="UniProtKB-SubCell"/>
</dbReference>
<dbReference type="EMBL" id="JAODUP010000099">
    <property type="protein sequence ID" value="KAK2162412.1"/>
    <property type="molecule type" value="Genomic_DNA"/>
</dbReference>
<evidence type="ECO:0000259" key="7">
    <source>
        <dbReference type="Pfam" id="PF00535"/>
    </source>
</evidence>
<keyword evidence="5" id="KW-0472">Membrane</keyword>